<dbReference type="AlphaFoldDB" id="A0A6I3KGP2"/>
<name>A0A6I3KGP2_9HYPH</name>
<dbReference type="GO" id="GO:0006508">
    <property type="term" value="P:proteolysis"/>
    <property type="evidence" value="ECO:0007669"/>
    <property type="project" value="UniProtKB-KW"/>
</dbReference>
<keyword evidence="3" id="KW-0645">Protease</keyword>
<keyword evidence="3" id="KW-0378">Hydrolase</keyword>
<keyword evidence="1" id="KW-1133">Transmembrane helix</keyword>
<dbReference type="GO" id="GO:0004175">
    <property type="term" value="F:endopeptidase activity"/>
    <property type="evidence" value="ECO:0007669"/>
    <property type="project" value="UniProtKB-ARBA"/>
</dbReference>
<evidence type="ECO:0000256" key="1">
    <source>
        <dbReference type="SAM" id="Phobius"/>
    </source>
</evidence>
<feature type="transmembrane region" description="Helical" evidence="1">
    <location>
        <begin position="165"/>
        <end position="182"/>
    </location>
</feature>
<feature type="transmembrane region" description="Helical" evidence="1">
    <location>
        <begin position="94"/>
        <end position="114"/>
    </location>
</feature>
<feature type="domain" description="CAAX prenyl protease 2/Lysostaphin resistance protein A-like" evidence="2">
    <location>
        <begin position="133"/>
        <end position="221"/>
    </location>
</feature>
<feature type="transmembrane region" description="Helical" evidence="1">
    <location>
        <begin position="134"/>
        <end position="153"/>
    </location>
</feature>
<accession>A0A6I3KGP2</accession>
<evidence type="ECO:0000313" key="3">
    <source>
        <dbReference type="EMBL" id="MTD93150.1"/>
    </source>
</evidence>
<evidence type="ECO:0000259" key="2">
    <source>
        <dbReference type="Pfam" id="PF02517"/>
    </source>
</evidence>
<dbReference type="GO" id="GO:0008237">
    <property type="term" value="F:metallopeptidase activity"/>
    <property type="evidence" value="ECO:0007669"/>
    <property type="project" value="UniProtKB-KW"/>
</dbReference>
<dbReference type="Pfam" id="PF02517">
    <property type="entry name" value="Rce1-like"/>
    <property type="match status" value="1"/>
</dbReference>
<keyword evidence="4" id="KW-1185">Reference proteome</keyword>
<comment type="caution">
    <text evidence="3">The sequence shown here is derived from an EMBL/GenBank/DDBJ whole genome shotgun (WGS) entry which is preliminary data.</text>
</comment>
<feature type="transmembrane region" description="Helical" evidence="1">
    <location>
        <begin position="218"/>
        <end position="242"/>
    </location>
</feature>
<gene>
    <name evidence="3" type="ORF">GIW81_02240</name>
</gene>
<sequence>MMQKVVAPPEDVLCAGGTLSIPELSRPARAWRIAEMALLYVAAPFAVDQAVHREGIPVFIALLPVLAVIVMFLSVDRTFSLRRELTRGFSLRQFFYILLTFAVGGGIVATYVAQYHPELFLEFPRNRPETYTRIMLLYPLMSVLVQELVYRTFFFHRYGVLFGNWWWAAILLNGVLFGLGHIVIGTPLAVYGTMATGALFAWRYALTRSFWAVFIEHTLWGALVFTVGLGRYFFTGVGVLSWR</sequence>
<reference evidence="3 4" key="1">
    <citation type="submission" date="2019-11" db="EMBL/GenBank/DDBJ databases">
        <title>Identification of a novel strain.</title>
        <authorList>
            <person name="Xu Q."/>
            <person name="Wang G."/>
        </authorList>
    </citation>
    <scope>NUCLEOTIDE SEQUENCE [LARGE SCALE GENOMIC DNA]</scope>
    <source>
        <strain evidence="4">xq</strain>
    </source>
</reference>
<dbReference type="Proteomes" id="UP000440694">
    <property type="component" value="Unassembled WGS sequence"/>
</dbReference>
<keyword evidence="3" id="KW-0482">Metalloprotease</keyword>
<keyword evidence="1" id="KW-0472">Membrane</keyword>
<dbReference type="InterPro" id="IPR003675">
    <property type="entry name" value="Rce1/LyrA-like_dom"/>
</dbReference>
<dbReference type="GO" id="GO:0080120">
    <property type="term" value="P:CAAX-box protein maturation"/>
    <property type="evidence" value="ECO:0007669"/>
    <property type="project" value="UniProtKB-ARBA"/>
</dbReference>
<feature type="transmembrane region" description="Helical" evidence="1">
    <location>
        <begin position="55"/>
        <end position="73"/>
    </location>
</feature>
<dbReference type="EMBL" id="WMBQ01000001">
    <property type="protein sequence ID" value="MTD93150.1"/>
    <property type="molecule type" value="Genomic_DNA"/>
</dbReference>
<feature type="transmembrane region" description="Helical" evidence="1">
    <location>
        <begin position="188"/>
        <end position="206"/>
    </location>
</feature>
<organism evidence="3 4">
    <name type="scientific">Hyphomicrobium album</name>
    <dbReference type="NCBI Taxonomy" id="2665159"/>
    <lineage>
        <taxon>Bacteria</taxon>
        <taxon>Pseudomonadati</taxon>
        <taxon>Pseudomonadota</taxon>
        <taxon>Alphaproteobacteria</taxon>
        <taxon>Hyphomicrobiales</taxon>
        <taxon>Hyphomicrobiaceae</taxon>
        <taxon>Hyphomicrobium</taxon>
    </lineage>
</organism>
<proteinExistence type="predicted"/>
<protein>
    <submittedName>
        <fullName evidence="3">CPBP family intramembrane metalloprotease</fullName>
    </submittedName>
</protein>
<keyword evidence="1" id="KW-0812">Transmembrane</keyword>
<evidence type="ECO:0000313" key="4">
    <source>
        <dbReference type="Proteomes" id="UP000440694"/>
    </source>
</evidence>